<protein>
    <recommendedName>
        <fullName evidence="10">Coproporphyrinogen III oxidase</fullName>
    </recommendedName>
</protein>
<comment type="caution">
    <text evidence="8">The sequence shown here is derived from an EMBL/GenBank/DDBJ whole genome shotgun (WGS) entry which is preliminary data.</text>
</comment>
<keyword evidence="4" id="KW-0408">Iron</keyword>
<dbReference type="PANTHER" id="PTHR43409">
    <property type="entry name" value="ANAEROBIC MAGNESIUM-PROTOPORPHYRIN IX MONOMETHYL ESTER CYCLASE-RELATED"/>
    <property type="match status" value="1"/>
</dbReference>
<sequence length="607" mass="71403">MILLVGINAKYIHSNLGIYCIQAYARKHGIDDSDFQIKEYTINQEIDFILGDIFLEKPKMIGFSCYIWNIDIVAGISKEIHKIMPDVPIWLGGPEVSYDCDMQLKKYPWIKGIISGEGEVSFYELINHYLAETVGNIKVGLNIPGLSDIKGIVYREDAVASGVDNIVINPPRENMSMDDIPFPYTKDAGFDIDTLKNRIIYYETSRGCPYGCSYCLSSVDKKVRFRSMALVENELQFFLDMKVPQVKFVDRTFNCNHEHTMAIWKYIYEHDNGVTNFHFELSADLLTDEEIEYVKNFRPGLVQFEIGVQTANSETLKAIHRNPDLTVLKQKVAKIRKQRNIHQHLDLIVGLPYEDYDSFKNSYNVVYEMKPDQLQLGFLKVLKGSPIYYDREKFAIVYQDRAPYEVLFTDWVSYMDVLKLKRVEDMTERYYNSMQFEASLPYIISFFDTPFDFFMQIGNFYKKMGYEGIHQSRLQNYEILLEFVLDICKPDKRKEEVLRQLIIYDIYARENLKNRPIFVGYESEIPKDEVRTFYKKEESEHKYLKGYDGNDWKQLHRMTHLEQFDIDIQDYLKTGIINDKKSRLLFDYKNRNPLDHQASIYKIAFSH</sequence>
<dbReference type="PROSITE" id="PS51918">
    <property type="entry name" value="RADICAL_SAM"/>
    <property type="match status" value="1"/>
</dbReference>
<name>A0AAW3JQH7_9FIRM</name>
<dbReference type="InterPro" id="IPR036724">
    <property type="entry name" value="Cobalamin-bd_sf"/>
</dbReference>
<dbReference type="Gene3D" id="3.40.50.280">
    <property type="entry name" value="Cobalamin-binding domain"/>
    <property type="match status" value="1"/>
</dbReference>
<evidence type="ECO:0000313" key="8">
    <source>
        <dbReference type="EMBL" id="KQC84952.1"/>
    </source>
</evidence>
<evidence type="ECO:0000259" key="6">
    <source>
        <dbReference type="PROSITE" id="PS51332"/>
    </source>
</evidence>
<keyword evidence="5" id="KW-0411">Iron-sulfur</keyword>
<evidence type="ECO:0000256" key="3">
    <source>
        <dbReference type="ARBA" id="ARBA00022723"/>
    </source>
</evidence>
<dbReference type="InterPro" id="IPR025288">
    <property type="entry name" value="DUF4080"/>
</dbReference>
<evidence type="ECO:0000313" key="9">
    <source>
        <dbReference type="Proteomes" id="UP000050833"/>
    </source>
</evidence>
<dbReference type="Gene3D" id="3.80.30.20">
    <property type="entry name" value="tm_1862 like domain"/>
    <property type="match status" value="1"/>
</dbReference>
<dbReference type="RefSeq" id="WP_055944258.1">
    <property type="nucleotide sequence ID" value="NZ_JAQDCV010000002.1"/>
</dbReference>
<evidence type="ECO:0008006" key="10">
    <source>
        <dbReference type="Google" id="ProtNLM"/>
    </source>
</evidence>
<dbReference type="SFLD" id="SFLDG01082">
    <property type="entry name" value="B12-binding_domain_containing"/>
    <property type="match status" value="1"/>
</dbReference>
<dbReference type="InterPro" id="IPR023404">
    <property type="entry name" value="rSAM_horseshoe"/>
</dbReference>
<keyword evidence="3" id="KW-0479">Metal-binding</keyword>
<gene>
    <name evidence="8" type="ORF">APZ18_09550</name>
</gene>
<dbReference type="PANTHER" id="PTHR43409:SF16">
    <property type="entry name" value="SLR0320 PROTEIN"/>
    <property type="match status" value="1"/>
</dbReference>
<dbReference type="GO" id="GO:0003824">
    <property type="term" value="F:catalytic activity"/>
    <property type="evidence" value="ECO:0007669"/>
    <property type="project" value="InterPro"/>
</dbReference>
<dbReference type="EMBL" id="LLKB01000005">
    <property type="protein sequence ID" value="KQC84952.1"/>
    <property type="molecule type" value="Genomic_DNA"/>
</dbReference>
<evidence type="ECO:0000259" key="7">
    <source>
        <dbReference type="PROSITE" id="PS51918"/>
    </source>
</evidence>
<dbReference type="AlphaFoldDB" id="A0AAW3JQH7"/>
<dbReference type="CDD" id="cd01335">
    <property type="entry name" value="Radical_SAM"/>
    <property type="match status" value="1"/>
</dbReference>
<dbReference type="Pfam" id="PF13311">
    <property type="entry name" value="DUF4080"/>
    <property type="match status" value="1"/>
</dbReference>
<dbReference type="GO" id="GO:0031419">
    <property type="term" value="F:cobalamin binding"/>
    <property type="evidence" value="ECO:0007669"/>
    <property type="project" value="InterPro"/>
</dbReference>
<dbReference type="SMART" id="SM00729">
    <property type="entry name" value="Elp3"/>
    <property type="match status" value="1"/>
</dbReference>
<dbReference type="InterPro" id="IPR007197">
    <property type="entry name" value="rSAM"/>
</dbReference>
<dbReference type="Pfam" id="PF02310">
    <property type="entry name" value="B12-binding"/>
    <property type="match status" value="1"/>
</dbReference>
<dbReference type="GO" id="GO:0005829">
    <property type="term" value="C:cytosol"/>
    <property type="evidence" value="ECO:0007669"/>
    <property type="project" value="TreeGrafter"/>
</dbReference>
<comment type="cofactor">
    <cofactor evidence="1">
        <name>[4Fe-4S] cluster</name>
        <dbReference type="ChEBI" id="CHEBI:49883"/>
    </cofactor>
</comment>
<dbReference type="SFLD" id="SFLDS00029">
    <property type="entry name" value="Radical_SAM"/>
    <property type="match status" value="1"/>
</dbReference>
<feature type="domain" description="B12-binding" evidence="6">
    <location>
        <begin position="1"/>
        <end position="136"/>
    </location>
</feature>
<dbReference type="InterPro" id="IPR058240">
    <property type="entry name" value="rSAM_sf"/>
</dbReference>
<dbReference type="GO" id="GO:0051536">
    <property type="term" value="F:iron-sulfur cluster binding"/>
    <property type="evidence" value="ECO:0007669"/>
    <property type="project" value="UniProtKB-KW"/>
</dbReference>
<dbReference type="SUPFAM" id="SSF102114">
    <property type="entry name" value="Radical SAM enzymes"/>
    <property type="match status" value="1"/>
</dbReference>
<dbReference type="InterPro" id="IPR051198">
    <property type="entry name" value="BchE-like"/>
</dbReference>
<dbReference type="InterPro" id="IPR006638">
    <property type="entry name" value="Elp3/MiaA/NifB-like_rSAM"/>
</dbReference>
<proteinExistence type="predicted"/>
<keyword evidence="9" id="KW-1185">Reference proteome</keyword>
<dbReference type="InterPro" id="IPR006158">
    <property type="entry name" value="Cobalamin-bd"/>
</dbReference>
<dbReference type="CDD" id="cd02068">
    <property type="entry name" value="radical_SAM_B12_BD"/>
    <property type="match status" value="1"/>
</dbReference>
<dbReference type="PROSITE" id="PS51332">
    <property type="entry name" value="B12_BINDING"/>
    <property type="match status" value="1"/>
</dbReference>
<evidence type="ECO:0000256" key="5">
    <source>
        <dbReference type="ARBA" id="ARBA00023014"/>
    </source>
</evidence>
<dbReference type="Proteomes" id="UP000050833">
    <property type="component" value="Unassembled WGS sequence"/>
</dbReference>
<evidence type="ECO:0000256" key="2">
    <source>
        <dbReference type="ARBA" id="ARBA00022691"/>
    </source>
</evidence>
<dbReference type="SUPFAM" id="SSF52242">
    <property type="entry name" value="Cobalamin (vitamin B12)-binding domain"/>
    <property type="match status" value="1"/>
</dbReference>
<keyword evidence="2" id="KW-0949">S-adenosyl-L-methionine</keyword>
<dbReference type="GO" id="GO:0046872">
    <property type="term" value="F:metal ion binding"/>
    <property type="evidence" value="ECO:0007669"/>
    <property type="project" value="UniProtKB-KW"/>
</dbReference>
<dbReference type="Pfam" id="PF04055">
    <property type="entry name" value="Radical_SAM"/>
    <property type="match status" value="1"/>
</dbReference>
<evidence type="ECO:0000256" key="1">
    <source>
        <dbReference type="ARBA" id="ARBA00001966"/>
    </source>
</evidence>
<feature type="domain" description="Radical SAM core" evidence="7">
    <location>
        <begin position="194"/>
        <end position="424"/>
    </location>
</feature>
<accession>A0AAW3JQH7</accession>
<organism evidence="8 9">
    <name type="scientific">Butyribacter intestini</name>
    <dbReference type="NCBI Taxonomy" id="1703332"/>
    <lineage>
        <taxon>Bacteria</taxon>
        <taxon>Bacillati</taxon>
        <taxon>Bacillota</taxon>
        <taxon>Clostridia</taxon>
        <taxon>Lachnospirales</taxon>
        <taxon>Lachnospiraceae</taxon>
        <taxon>Butyribacter</taxon>
    </lineage>
</organism>
<evidence type="ECO:0000256" key="4">
    <source>
        <dbReference type="ARBA" id="ARBA00023004"/>
    </source>
</evidence>
<reference evidence="8 9" key="1">
    <citation type="submission" date="2015-10" db="EMBL/GenBank/DDBJ databases">
        <title>Butyribacter intestini gen. nov., sp. nov., a butyric acid-producing bacterium of the family Lachnospiraceae isolated from the human faeces.</title>
        <authorList>
            <person name="Zou Y."/>
            <person name="Xue W."/>
            <person name="Luo G."/>
            <person name="Lv M."/>
        </authorList>
    </citation>
    <scope>NUCLEOTIDE SEQUENCE [LARGE SCALE GENOMIC DNA]</scope>
    <source>
        <strain evidence="8 9">TF01-11</strain>
    </source>
</reference>